<dbReference type="GO" id="GO:0005737">
    <property type="term" value="C:cytoplasm"/>
    <property type="evidence" value="ECO:0007669"/>
    <property type="project" value="UniProtKB-SubCell"/>
</dbReference>
<dbReference type="InterPro" id="IPR027417">
    <property type="entry name" value="P-loop_NTPase"/>
</dbReference>
<dbReference type="AlphaFoldDB" id="A0A7C3R4U1"/>
<dbReference type="EC" id="2.7.1.24" evidence="5 6"/>
<gene>
    <name evidence="5" type="primary">coaE</name>
    <name evidence="7" type="ORF">ENX03_10825</name>
</gene>
<comment type="function">
    <text evidence="5">Catalyzes the phosphorylation of the 3'-hydroxyl group of dephosphocoenzyme A to form coenzyme A.</text>
</comment>
<comment type="caution">
    <text evidence="7">The sequence shown here is derived from an EMBL/GenBank/DDBJ whole genome shotgun (WGS) entry which is preliminary data.</text>
</comment>
<keyword evidence="5 7" id="KW-0808">Transferase</keyword>
<keyword evidence="2 5" id="KW-0547">Nucleotide-binding</keyword>
<dbReference type="PANTHER" id="PTHR10695">
    <property type="entry name" value="DEPHOSPHO-COA KINASE-RELATED"/>
    <property type="match status" value="1"/>
</dbReference>
<dbReference type="UniPathway" id="UPA00241">
    <property type="reaction ID" value="UER00356"/>
</dbReference>
<keyword evidence="4 5" id="KW-0173">Coenzyme A biosynthesis</keyword>
<dbReference type="PROSITE" id="PS51219">
    <property type="entry name" value="DPCK"/>
    <property type="match status" value="1"/>
</dbReference>
<dbReference type="HAMAP" id="MF_00376">
    <property type="entry name" value="Dephospho_CoA_kinase"/>
    <property type="match status" value="1"/>
</dbReference>
<evidence type="ECO:0000256" key="6">
    <source>
        <dbReference type="NCBIfam" id="TIGR00152"/>
    </source>
</evidence>
<dbReference type="CDD" id="cd02022">
    <property type="entry name" value="DPCK"/>
    <property type="match status" value="1"/>
</dbReference>
<reference evidence="7" key="1">
    <citation type="journal article" date="2020" name="mSystems">
        <title>Genome- and Community-Level Interaction Insights into Carbon Utilization and Element Cycling Functions of Hydrothermarchaeota in Hydrothermal Sediment.</title>
        <authorList>
            <person name="Zhou Z."/>
            <person name="Liu Y."/>
            <person name="Xu W."/>
            <person name="Pan J."/>
            <person name="Luo Z.H."/>
            <person name="Li M."/>
        </authorList>
    </citation>
    <scope>NUCLEOTIDE SEQUENCE [LARGE SCALE GENOMIC DNA]</scope>
    <source>
        <strain evidence="7">SpSt-902</strain>
    </source>
</reference>
<evidence type="ECO:0000256" key="2">
    <source>
        <dbReference type="ARBA" id="ARBA00022741"/>
    </source>
</evidence>
<organism evidence="7">
    <name type="scientific">Leptospirillum ferriphilum</name>
    <dbReference type="NCBI Taxonomy" id="178606"/>
    <lineage>
        <taxon>Bacteria</taxon>
        <taxon>Pseudomonadati</taxon>
        <taxon>Nitrospirota</taxon>
        <taxon>Nitrospiria</taxon>
        <taxon>Nitrospirales</taxon>
        <taxon>Nitrospiraceae</taxon>
        <taxon>Leptospirillum</taxon>
    </lineage>
</organism>
<comment type="catalytic activity">
    <reaction evidence="5">
        <text>3'-dephospho-CoA + ATP = ADP + CoA + H(+)</text>
        <dbReference type="Rhea" id="RHEA:18245"/>
        <dbReference type="ChEBI" id="CHEBI:15378"/>
        <dbReference type="ChEBI" id="CHEBI:30616"/>
        <dbReference type="ChEBI" id="CHEBI:57287"/>
        <dbReference type="ChEBI" id="CHEBI:57328"/>
        <dbReference type="ChEBI" id="CHEBI:456216"/>
        <dbReference type="EC" id="2.7.1.24"/>
    </reaction>
</comment>
<evidence type="ECO:0000256" key="5">
    <source>
        <dbReference type="HAMAP-Rule" id="MF_00376"/>
    </source>
</evidence>
<dbReference type="SUPFAM" id="SSF52540">
    <property type="entry name" value="P-loop containing nucleoside triphosphate hydrolases"/>
    <property type="match status" value="1"/>
</dbReference>
<dbReference type="GO" id="GO:0015937">
    <property type="term" value="P:coenzyme A biosynthetic process"/>
    <property type="evidence" value="ECO:0007669"/>
    <property type="project" value="UniProtKB-UniRule"/>
</dbReference>
<feature type="binding site" evidence="5">
    <location>
        <begin position="11"/>
        <end position="16"/>
    </location>
    <ligand>
        <name>ATP</name>
        <dbReference type="ChEBI" id="CHEBI:30616"/>
    </ligand>
</feature>
<dbReference type="EMBL" id="DTMM01000233">
    <property type="protein sequence ID" value="HFT94393.1"/>
    <property type="molecule type" value="Genomic_DNA"/>
</dbReference>
<dbReference type="GO" id="GO:0004140">
    <property type="term" value="F:dephospho-CoA kinase activity"/>
    <property type="evidence" value="ECO:0007669"/>
    <property type="project" value="UniProtKB-UniRule"/>
</dbReference>
<comment type="pathway">
    <text evidence="5">Cofactor biosynthesis; coenzyme A biosynthesis; CoA from (R)-pantothenate: step 5/5.</text>
</comment>
<dbReference type="PANTHER" id="PTHR10695:SF46">
    <property type="entry name" value="BIFUNCTIONAL COENZYME A SYNTHASE-RELATED"/>
    <property type="match status" value="1"/>
</dbReference>
<evidence type="ECO:0000256" key="1">
    <source>
        <dbReference type="ARBA" id="ARBA00009018"/>
    </source>
</evidence>
<dbReference type="InterPro" id="IPR001977">
    <property type="entry name" value="Depp_CoAkinase"/>
</dbReference>
<dbReference type="Gene3D" id="3.40.50.300">
    <property type="entry name" value="P-loop containing nucleotide triphosphate hydrolases"/>
    <property type="match status" value="1"/>
</dbReference>
<evidence type="ECO:0000313" key="7">
    <source>
        <dbReference type="EMBL" id="HFT94393.1"/>
    </source>
</evidence>
<accession>A0A7C3R4U1</accession>
<protein>
    <recommendedName>
        <fullName evidence="5 6">Dephospho-CoA kinase</fullName>
        <ecNumber evidence="5 6">2.7.1.24</ecNumber>
    </recommendedName>
    <alternativeName>
        <fullName evidence="5">Dephosphocoenzyme A kinase</fullName>
    </alternativeName>
</protein>
<sequence>MTIIGLTGGIASGKSHVARFFEEAGIPVIHSDQLAREVVLPGTVTLERIRQAFPDVFLRDGMLDRKALGKKIFSSEKDRKLLESIVHPPVRKLFHEKLRLLEGQAPTVVYEVPLLFETGLDREMDLTVVVDVPETIQVDRLVRRDRMTEEEAKKRIAVQMPREERLKRAHIVVPGDLPDSELPHWIRRITEMSRKEDPGFLR</sequence>
<dbReference type="NCBIfam" id="TIGR00152">
    <property type="entry name" value="dephospho-CoA kinase"/>
    <property type="match status" value="1"/>
</dbReference>
<comment type="subcellular location">
    <subcellularLocation>
        <location evidence="5">Cytoplasm</location>
    </subcellularLocation>
</comment>
<dbReference type="GO" id="GO:0005524">
    <property type="term" value="F:ATP binding"/>
    <property type="evidence" value="ECO:0007669"/>
    <property type="project" value="UniProtKB-UniRule"/>
</dbReference>
<name>A0A7C3R4U1_9BACT</name>
<evidence type="ECO:0000256" key="4">
    <source>
        <dbReference type="ARBA" id="ARBA00022993"/>
    </source>
</evidence>
<keyword evidence="5" id="KW-0963">Cytoplasm</keyword>
<dbReference type="Pfam" id="PF01121">
    <property type="entry name" value="CoaE"/>
    <property type="match status" value="1"/>
</dbReference>
<comment type="similarity">
    <text evidence="1 5">Belongs to the CoaE family.</text>
</comment>
<keyword evidence="3 5" id="KW-0067">ATP-binding</keyword>
<keyword evidence="5 7" id="KW-0418">Kinase</keyword>
<proteinExistence type="inferred from homology"/>
<evidence type="ECO:0000256" key="3">
    <source>
        <dbReference type="ARBA" id="ARBA00022840"/>
    </source>
</evidence>